<dbReference type="EMBL" id="REGN01001830">
    <property type="protein sequence ID" value="RNA32208.1"/>
    <property type="molecule type" value="Genomic_DNA"/>
</dbReference>
<protein>
    <submittedName>
        <fullName evidence="2">Golgin subfamily B member 1-like isoform X2</fullName>
    </submittedName>
</protein>
<name>A0A3M7S9F0_BRAPC</name>
<keyword evidence="3" id="KW-1185">Reference proteome</keyword>
<proteinExistence type="predicted"/>
<keyword evidence="1" id="KW-0175">Coiled coil</keyword>
<dbReference type="Proteomes" id="UP000276133">
    <property type="component" value="Unassembled WGS sequence"/>
</dbReference>
<evidence type="ECO:0000256" key="1">
    <source>
        <dbReference type="SAM" id="Coils"/>
    </source>
</evidence>
<accession>A0A3M7S9F0</accession>
<dbReference type="STRING" id="10195.A0A3M7S9F0"/>
<organism evidence="2 3">
    <name type="scientific">Brachionus plicatilis</name>
    <name type="common">Marine rotifer</name>
    <name type="synonym">Brachionus muelleri</name>
    <dbReference type="NCBI Taxonomy" id="10195"/>
    <lineage>
        <taxon>Eukaryota</taxon>
        <taxon>Metazoa</taxon>
        <taxon>Spiralia</taxon>
        <taxon>Gnathifera</taxon>
        <taxon>Rotifera</taxon>
        <taxon>Eurotatoria</taxon>
        <taxon>Monogononta</taxon>
        <taxon>Pseudotrocha</taxon>
        <taxon>Ploima</taxon>
        <taxon>Brachionidae</taxon>
        <taxon>Brachionus</taxon>
    </lineage>
</organism>
<feature type="coiled-coil region" evidence="1">
    <location>
        <begin position="223"/>
        <end position="250"/>
    </location>
</feature>
<evidence type="ECO:0000313" key="3">
    <source>
        <dbReference type="Proteomes" id="UP000276133"/>
    </source>
</evidence>
<evidence type="ECO:0000313" key="2">
    <source>
        <dbReference type="EMBL" id="RNA32208.1"/>
    </source>
</evidence>
<comment type="caution">
    <text evidence="2">The sequence shown here is derived from an EMBL/GenBank/DDBJ whole genome shotgun (WGS) entry which is preliminary data.</text>
</comment>
<feature type="coiled-coil region" evidence="1">
    <location>
        <begin position="282"/>
        <end position="439"/>
    </location>
</feature>
<sequence length="563" mass="66987">MHNTHLNSRLKQSQKEISDWKKSYEDEYSKNESNLAKFTMYDETLRNLKEQFNESQDQNQRLTLSLQGLQGSSKDTRDKLSDEDLLCNNNKNHVNFIFKIIPIKLLENILRFNPQFIIYNVFRVIEISIIISLKINTTRAIIKKVLKIKNSECLNNYHVQKILIKRQEEILKLREEIQSVEFIHQSEMKEKNYLIDQLNTQIKDKNSKISHQLEIIDQNTIELLNIKSKCEEQEMELQKFRTELNRNELNSSQLNSITAQLYTKEEHVNQLQADNCHRLKIIENLQGDLRELNHRYESSIQEIGRLESKLQTHNYDFRNENEMLKCEVQKKEELIYKLRIDKENLKDQMSKLEIKINEYEILMTNLKQQNITNQYTLKSKEDQIIQFEKEIDDLKTKITNLNDDIIRLEEQNRTHLANINNLQTVREDMENKLINYCDQIFALQHKENLNCSILSNFFFVKLSMSEIESNARLTLNPKTPKEPKIILSVLNKMKKCKRTTLCLSWSIYDQVFRLVPRASKNEAIGLFNDRILFSNLIDDFSITYKIELKDTFQYLIPEISFLS</sequence>
<gene>
    <name evidence="2" type="ORF">BpHYR1_054144</name>
</gene>
<reference evidence="2 3" key="1">
    <citation type="journal article" date="2018" name="Sci. Rep.">
        <title>Genomic signatures of local adaptation to the degree of environmental predictability in rotifers.</title>
        <authorList>
            <person name="Franch-Gras L."/>
            <person name="Hahn C."/>
            <person name="Garcia-Roger E.M."/>
            <person name="Carmona M.J."/>
            <person name="Serra M."/>
            <person name="Gomez A."/>
        </authorList>
    </citation>
    <scope>NUCLEOTIDE SEQUENCE [LARGE SCALE GENOMIC DNA]</scope>
    <source>
        <strain evidence="2">HYR1</strain>
    </source>
</reference>
<dbReference type="AlphaFoldDB" id="A0A3M7S9F0"/>